<proteinExistence type="inferred from homology"/>
<keyword evidence="5" id="KW-0998">Cell outer membrane</keyword>
<dbReference type="Gene3D" id="1.25.40.390">
    <property type="match status" value="1"/>
</dbReference>
<evidence type="ECO:0000256" key="4">
    <source>
        <dbReference type="ARBA" id="ARBA00023136"/>
    </source>
</evidence>
<keyword evidence="4" id="KW-0472">Membrane</keyword>
<accession>A0A1I0SG11</accession>
<keyword evidence="9" id="KW-1185">Reference proteome</keyword>
<dbReference type="RefSeq" id="WP_090979344.1">
    <property type="nucleotide sequence ID" value="NZ_FOJM01000001.1"/>
</dbReference>
<reference evidence="9" key="1">
    <citation type="submission" date="2016-10" db="EMBL/GenBank/DDBJ databases">
        <authorList>
            <person name="Varghese N."/>
            <person name="Submissions S."/>
        </authorList>
    </citation>
    <scope>NUCLEOTIDE SEQUENCE [LARGE SCALE GENOMIC DNA]</scope>
    <source>
        <strain evidence="9">DSM 18130</strain>
    </source>
</reference>
<dbReference type="Pfam" id="PF14322">
    <property type="entry name" value="SusD-like_3"/>
    <property type="match status" value="1"/>
</dbReference>
<dbReference type="GO" id="GO:0009279">
    <property type="term" value="C:cell outer membrane"/>
    <property type="evidence" value="ECO:0007669"/>
    <property type="project" value="UniProtKB-SubCell"/>
</dbReference>
<dbReference type="Proteomes" id="UP000198836">
    <property type="component" value="Unassembled WGS sequence"/>
</dbReference>
<evidence type="ECO:0000259" key="7">
    <source>
        <dbReference type="Pfam" id="PF14322"/>
    </source>
</evidence>
<dbReference type="InterPro" id="IPR033985">
    <property type="entry name" value="SusD-like_N"/>
</dbReference>
<evidence type="ECO:0000256" key="3">
    <source>
        <dbReference type="ARBA" id="ARBA00022729"/>
    </source>
</evidence>
<feature type="domain" description="RagB/SusD" evidence="6">
    <location>
        <begin position="287"/>
        <end position="608"/>
    </location>
</feature>
<dbReference type="InterPro" id="IPR011990">
    <property type="entry name" value="TPR-like_helical_dom_sf"/>
</dbReference>
<evidence type="ECO:0000256" key="1">
    <source>
        <dbReference type="ARBA" id="ARBA00004442"/>
    </source>
</evidence>
<dbReference type="InterPro" id="IPR012944">
    <property type="entry name" value="SusD_RagB_dom"/>
</dbReference>
<sequence>MKKIFVITALSLAVISLTNCKKVLEKSDLGNFTAEQVFNDSTTVKLNVDYLYSQNQPGWFGSTGGSIHSAGTYNLTEEGQGSNVFVLGTATIESVTDLGVANANNNSYGKIRTINTFLRDLNAGTLDLAVKRRFAAQAYFWRAYRYFELVKLYGGVPLILVPLNAVGDEAKQLALTPRAKTSEVFAQIKSDLDSCVKYLPAKWPKQADYGRITSGAAAAFMGRVLLTYASPQFNPNNDVARWQAAYDANKTAVTILSANGFGLYPKFDYTMWTTEGGTSNGGPANPEAVLVTGFNTSSVDINANNNSFDNSARPRSVSGSGSFTPSYEMSLAFPMLDGKPASGPGASTKYPYAMSTFYKNRDPRFYATIAYNGATWGNVMNGARLWTYYYYSAATGTTNKTTEATAASNTGFYLRKGVDETKASPSTFIGTDWIEIRYAEVLLNLAESAAELNKSGIADEPYVNLIAIRKRAGIEAGADGLYGLDAGMSRSDLVATIMKERQVEFAFEGKRFFDLRRRKLLEPTLNGMKRNALVIQLKRSGTLATDYIASNREASASNSLDALYASSFTLSLKALDNQNINFQSGNYFYGIPTAAINNNVNLQQNNTWGGPFDPLQ</sequence>
<evidence type="ECO:0000256" key="5">
    <source>
        <dbReference type="ARBA" id="ARBA00023237"/>
    </source>
</evidence>
<gene>
    <name evidence="8" type="ORF">SAMN04488511_101209</name>
</gene>
<evidence type="ECO:0000256" key="2">
    <source>
        <dbReference type="ARBA" id="ARBA00006275"/>
    </source>
</evidence>
<evidence type="ECO:0000313" key="8">
    <source>
        <dbReference type="EMBL" id="SFA38461.1"/>
    </source>
</evidence>
<feature type="domain" description="SusD-like N-terminal" evidence="7">
    <location>
        <begin position="96"/>
        <end position="226"/>
    </location>
</feature>
<dbReference type="EMBL" id="FOJM01000001">
    <property type="protein sequence ID" value="SFA38461.1"/>
    <property type="molecule type" value="Genomic_DNA"/>
</dbReference>
<keyword evidence="3" id="KW-0732">Signal</keyword>
<dbReference type="AlphaFoldDB" id="A0A1I0SG11"/>
<evidence type="ECO:0000259" key="6">
    <source>
        <dbReference type="Pfam" id="PF07980"/>
    </source>
</evidence>
<dbReference type="STRING" id="332999.SAMN04488511_101209"/>
<dbReference type="SUPFAM" id="SSF48452">
    <property type="entry name" value="TPR-like"/>
    <property type="match status" value="1"/>
</dbReference>
<protein>
    <submittedName>
        <fullName evidence="8">Starch-binding associating with outer membrane</fullName>
    </submittedName>
</protein>
<comment type="similarity">
    <text evidence="2">Belongs to the SusD family.</text>
</comment>
<comment type="subcellular location">
    <subcellularLocation>
        <location evidence="1">Cell outer membrane</location>
    </subcellularLocation>
</comment>
<evidence type="ECO:0000313" key="9">
    <source>
        <dbReference type="Proteomes" id="UP000198836"/>
    </source>
</evidence>
<dbReference type="OrthoDB" id="5694214at2"/>
<organism evidence="8 9">
    <name type="scientific">Pedobacter suwonensis</name>
    <dbReference type="NCBI Taxonomy" id="332999"/>
    <lineage>
        <taxon>Bacteria</taxon>
        <taxon>Pseudomonadati</taxon>
        <taxon>Bacteroidota</taxon>
        <taxon>Sphingobacteriia</taxon>
        <taxon>Sphingobacteriales</taxon>
        <taxon>Sphingobacteriaceae</taxon>
        <taxon>Pedobacter</taxon>
    </lineage>
</organism>
<name>A0A1I0SG11_9SPHI</name>
<dbReference type="Pfam" id="PF07980">
    <property type="entry name" value="SusD_RagB"/>
    <property type="match status" value="1"/>
</dbReference>